<evidence type="ECO:0000256" key="4">
    <source>
        <dbReference type="ARBA" id="ARBA00022881"/>
    </source>
</evidence>
<dbReference type="Pfam" id="PF01541">
    <property type="entry name" value="GIY-YIG"/>
    <property type="match status" value="1"/>
</dbReference>
<feature type="domain" description="UVR" evidence="6">
    <location>
        <begin position="205"/>
        <end position="240"/>
    </location>
</feature>
<protein>
    <submittedName>
        <fullName evidence="9">Excinuclease ABC subunit C</fullName>
    </submittedName>
</protein>
<evidence type="ECO:0000259" key="7">
    <source>
        <dbReference type="PROSITE" id="PS50164"/>
    </source>
</evidence>
<keyword evidence="5" id="KW-0234">DNA repair</keyword>
<reference evidence="9 10" key="1">
    <citation type="journal article" date="2016" name="Environ. Microbiol.">
        <title>Genomic resolution of a cold subsurface aquifer community provides metabolic insights for novel microbes adapted to high CO concentrations.</title>
        <authorList>
            <person name="Probst A.J."/>
            <person name="Castelle C.J."/>
            <person name="Singh A."/>
            <person name="Brown C.T."/>
            <person name="Anantharaman K."/>
            <person name="Sharon I."/>
            <person name="Hug L.A."/>
            <person name="Burstein D."/>
            <person name="Emerson J.B."/>
            <person name="Thomas B.C."/>
            <person name="Banfield J.F."/>
        </authorList>
    </citation>
    <scope>NUCLEOTIDE SEQUENCE [LARGE SCALE GENOMIC DNA]</scope>
    <source>
        <strain evidence="9">CG2_30_40_21</strain>
    </source>
</reference>
<comment type="caution">
    <text evidence="9">The sequence shown here is derived from an EMBL/GenBank/DDBJ whole genome shotgun (WGS) entry which is preliminary data.</text>
</comment>
<organism evidence="9 10">
    <name type="scientific">Candidatus Desantisbacteria bacterium CG2_30_40_21</name>
    <dbReference type="NCBI Taxonomy" id="1817895"/>
    <lineage>
        <taxon>Bacteria</taxon>
        <taxon>Candidatus Desantisiibacteriota</taxon>
    </lineage>
</organism>
<dbReference type="Pfam" id="PF08459">
    <property type="entry name" value="UvrC_RNaseH_dom"/>
    <property type="match status" value="1"/>
</dbReference>
<dbReference type="PANTHER" id="PTHR30562:SF1">
    <property type="entry name" value="UVRABC SYSTEM PROTEIN C"/>
    <property type="match status" value="1"/>
</dbReference>
<dbReference type="SUPFAM" id="SSF82771">
    <property type="entry name" value="GIY-YIG endonuclease"/>
    <property type="match status" value="1"/>
</dbReference>
<name>A0A1J5EGK5_9BACT</name>
<dbReference type="GO" id="GO:0009380">
    <property type="term" value="C:excinuclease repair complex"/>
    <property type="evidence" value="ECO:0007669"/>
    <property type="project" value="InterPro"/>
</dbReference>
<dbReference type="AlphaFoldDB" id="A0A1J5EGK5"/>
<evidence type="ECO:0000259" key="8">
    <source>
        <dbReference type="PROSITE" id="PS50165"/>
    </source>
</evidence>
<dbReference type="SMART" id="SM00465">
    <property type="entry name" value="GIYc"/>
    <property type="match status" value="1"/>
</dbReference>
<evidence type="ECO:0000256" key="5">
    <source>
        <dbReference type="ARBA" id="ARBA00023204"/>
    </source>
</evidence>
<keyword evidence="4" id="KW-0267">Excision nuclease</keyword>
<evidence type="ECO:0000313" key="9">
    <source>
        <dbReference type="EMBL" id="OIP43127.1"/>
    </source>
</evidence>
<evidence type="ECO:0000259" key="6">
    <source>
        <dbReference type="PROSITE" id="PS50151"/>
    </source>
</evidence>
<evidence type="ECO:0000256" key="2">
    <source>
        <dbReference type="ARBA" id="ARBA00022763"/>
    </source>
</evidence>
<dbReference type="PROSITE" id="PS50151">
    <property type="entry name" value="UVR"/>
    <property type="match status" value="1"/>
</dbReference>
<feature type="domain" description="UvrC family homology region profile" evidence="8">
    <location>
        <begin position="267"/>
        <end position="370"/>
    </location>
</feature>
<proteinExistence type="predicted"/>
<dbReference type="PROSITE" id="PS50164">
    <property type="entry name" value="GIY_YIG"/>
    <property type="match status" value="1"/>
</dbReference>
<dbReference type="Gene3D" id="3.30.420.340">
    <property type="entry name" value="UvrC, RNAse H endonuclease domain"/>
    <property type="match status" value="1"/>
</dbReference>
<dbReference type="InterPro" id="IPR001162">
    <property type="entry name" value="UvrC_RNase_H_dom"/>
</dbReference>
<sequence>MKENTTQNLYSVSSLPDAIGVYLFKDINEKVLYVGKATSLIKRVRSYFVSNNTWKARQLLQYAHKIDYILTASENEALILECNLIKTHCPKYNVLLKDDKAYPYIKITLNEDYPRMLVVRKTKNDGAAYFGPYTNTSAMRRTMRMIRETFLIRDCKQKIKPSITKSPCLNYHIKQCAGPCAQKIDMEGYQRIIKEVCLFLEGKMDSLIVDMTERMKKEAVLLRFEQAARIRDQLKDIEQFMARQRMVINKPVDIDEFILKQKGMNLKLSEVKALLNLKNLPLRIEAFDISNISGKMAVGSMVVFVNGKPETTEYRKFKIQGEFAGQDDFGMIEEVVSRRYKKVLAEDIQQPDLIMVDGGKGQLNAAFKVLSLLGLEKIPLISIAKPQKAGETDRIFTLCSQEPLPFQSDSNILHLFQYIRDEAHRFAISFHRKIREKNQIGI</sequence>
<dbReference type="NCBIfam" id="TIGR00194">
    <property type="entry name" value="uvrC"/>
    <property type="match status" value="1"/>
</dbReference>
<dbReference type="InterPro" id="IPR047296">
    <property type="entry name" value="GIY-YIG_UvrC_Cho"/>
</dbReference>
<dbReference type="GO" id="GO:0006289">
    <property type="term" value="P:nucleotide-excision repair"/>
    <property type="evidence" value="ECO:0007669"/>
    <property type="project" value="InterPro"/>
</dbReference>
<accession>A0A1J5EGK5</accession>
<dbReference type="Proteomes" id="UP000183085">
    <property type="component" value="Unassembled WGS sequence"/>
</dbReference>
<feature type="domain" description="GIY-YIG" evidence="7">
    <location>
        <begin position="17"/>
        <end position="94"/>
    </location>
</feature>
<evidence type="ECO:0000256" key="3">
    <source>
        <dbReference type="ARBA" id="ARBA00022769"/>
    </source>
</evidence>
<keyword evidence="3" id="KW-0228">DNA excision</keyword>
<dbReference type="FunFam" id="3.40.1440.10:FF:000001">
    <property type="entry name" value="UvrABC system protein C"/>
    <property type="match status" value="1"/>
</dbReference>
<dbReference type="STRING" id="1817895.AUJ95_01015"/>
<dbReference type="SUPFAM" id="SSF46600">
    <property type="entry name" value="C-terminal UvrC-binding domain of UvrB"/>
    <property type="match status" value="1"/>
</dbReference>
<dbReference type="InterPro" id="IPR035901">
    <property type="entry name" value="GIY-YIG_endonuc_sf"/>
</dbReference>
<dbReference type="PROSITE" id="PS50165">
    <property type="entry name" value="UVRC"/>
    <property type="match status" value="1"/>
</dbReference>
<gene>
    <name evidence="9" type="ORF">AUJ95_01015</name>
</gene>
<dbReference type="Gene3D" id="3.40.1440.10">
    <property type="entry name" value="GIY-YIG endonuclease"/>
    <property type="match status" value="1"/>
</dbReference>
<keyword evidence="1" id="KW-0963">Cytoplasm</keyword>
<evidence type="ECO:0000313" key="10">
    <source>
        <dbReference type="Proteomes" id="UP000183085"/>
    </source>
</evidence>
<dbReference type="InterPro" id="IPR004791">
    <property type="entry name" value="UvrC"/>
</dbReference>
<dbReference type="PANTHER" id="PTHR30562">
    <property type="entry name" value="UVRC/OXIDOREDUCTASE"/>
    <property type="match status" value="1"/>
</dbReference>
<dbReference type="InterPro" id="IPR036876">
    <property type="entry name" value="UVR_dom_sf"/>
</dbReference>
<dbReference type="InterPro" id="IPR001943">
    <property type="entry name" value="UVR_dom"/>
</dbReference>
<keyword evidence="2" id="KW-0227">DNA damage</keyword>
<evidence type="ECO:0000256" key="1">
    <source>
        <dbReference type="ARBA" id="ARBA00022490"/>
    </source>
</evidence>
<dbReference type="EMBL" id="MNYI01000026">
    <property type="protein sequence ID" value="OIP43127.1"/>
    <property type="molecule type" value="Genomic_DNA"/>
</dbReference>
<dbReference type="CDD" id="cd10434">
    <property type="entry name" value="GIY-YIG_UvrC_Cho"/>
    <property type="match status" value="1"/>
</dbReference>
<dbReference type="InterPro" id="IPR000305">
    <property type="entry name" value="GIY-YIG_endonuc"/>
</dbReference>
<dbReference type="InterPro" id="IPR050066">
    <property type="entry name" value="UvrABC_protein_C"/>
</dbReference>
<dbReference type="Gene3D" id="4.10.860.10">
    <property type="entry name" value="UVR domain"/>
    <property type="match status" value="1"/>
</dbReference>
<dbReference type="InterPro" id="IPR038476">
    <property type="entry name" value="UvrC_RNase_H_dom_sf"/>
</dbReference>
<dbReference type="GO" id="GO:0009381">
    <property type="term" value="F:excinuclease ABC activity"/>
    <property type="evidence" value="ECO:0007669"/>
    <property type="project" value="InterPro"/>
</dbReference>